<sequence>MTTPPWFDAAIAATPQHHDLDVAGATIAYRTWGEAGSPVVVLVHGGAAHAGWWDHVGPHLTGAHRVVALDLSGHGLSDHREGYSLECWAREVMAVAEHESASGAPPVVVGHSMGGFVALTAARDHGDRLAGAVAIDSPVRQTSTETRSWLESNPDLPAHKVHPTREAVLARFRTLPADDATLDYVLHHVAQQSVHEVAGGWSWRFDPRIFLSTRMEPSALRAAGCPVALVRGERGMATHDITATVARELGGAVPVTTIPDAGHHIMLDQPVALVAAIDVLLGQWRIHD</sequence>
<proteinExistence type="predicted"/>
<evidence type="ECO:0000313" key="3">
    <source>
        <dbReference type="Proteomes" id="UP001501480"/>
    </source>
</evidence>
<dbReference type="Pfam" id="PF12697">
    <property type="entry name" value="Abhydrolase_6"/>
    <property type="match status" value="1"/>
</dbReference>
<evidence type="ECO:0000259" key="1">
    <source>
        <dbReference type="Pfam" id="PF12697"/>
    </source>
</evidence>
<dbReference type="InterPro" id="IPR050266">
    <property type="entry name" value="AB_hydrolase_sf"/>
</dbReference>
<dbReference type="PANTHER" id="PTHR43798:SF33">
    <property type="entry name" value="HYDROLASE, PUTATIVE (AFU_ORTHOLOGUE AFUA_2G14860)-RELATED"/>
    <property type="match status" value="1"/>
</dbReference>
<dbReference type="PANTHER" id="PTHR43798">
    <property type="entry name" value="MONOACYLGLYCEROL LIPASE"/>
    <property type="match status" value="1"/>
</dbReference>
<dbReference type="PRINTS" id="PR00111">
    <property type="entry name" value="ABHYDROLASE"/>
</dbReference>
<dbReference type="EMBL" id="BAAAPY010000002">
    <property type="protein sequence ID" value="GAA2072886.1"/>
    <property type="molecule type" value="Genomic_DNA"/>
</dbReference>
<dbReference type="Proteomes" id="UP001501480">
    <property type="component" value="Unassembled WGS sequence"/>
</dbReference>
<dbReference type="InterPro" id="IPR029058">
    <property type="entry name" value="AB_hydrolase_fold"/>
</dbReference>
<comment type="caution">
    <text evidence="2">The sequence shown here is derived from an EMBL/GenBank/DDBJ whole genome shotgun (WGS) entry which is preliminary data.</text>
</comment>
<keyword evidence="3" id="KW-1185">Reference proteome</keyword>
<dbReference type="SUPFAM" id="SSF53474">
    <property type="entry name" value="alpha/beta-Hydrolases"/>
    <property type="match status" value="1"/>
</dbReference>
<organism evidence="2 3">
    <name type="scientific">Aeromicrobium halocynthiae</name>
    <dbReference type="NCBI Taxonomy" id="560557"/>
    <lineage>
        <taxon>Bacteria</taxon>
        <taxon>Bacillati</taxon>
        <taxon>Actinomycetota</taxon>
        <taxon>Actinomycetes</taxon>
        <taxon>Propionibacteriales</taxon>
        <taxon>Nocardioidaceae</taxon>
        <taxon>Aeromicrobium</taxon>
    </lineage>
</organism>
<protein>
    <submittedName>
        <fullName evidence="2">Alpha/beta hydrolase</fullName>
    </submittedName>
</protein>
<reference evidence="2 3" key="1">
    <citation type="journal article" date="2019" name="Int. J. Syst. Evol. Microbiol.">
        <title>The Global Catalogue of Microorganisms (GCM) 10K type strain sequencing project: providing services to taxonomists for standard genome sequencing and annotation.</title>
        <authorList>
            <consortium name="The Broad Institute Genomics Platform"/>
            <consortium name="The Broad Institute Genome Sequencing Center for Infectious Disease"/>
            <person name="Wu L."/>
            <person name="Ma J."/>
        </authorList>
    </citation>
    <scope>NUCLEOTIDE SEQUENCE [LARGE SCALE GENOMIC DNA]</scope>
    <source>
        <strain evidence="2 3">JCM 15749</strain>
    </source>
</reference>
<dbReference type="InterPro" id="IPR000073">
    <property type="entry name" value="AB_hydrolase_1"/>
</dbReference>
<dbReference type="GO" id="GO:0016787">
    <property type="term" value="F:hydrolase activity"/>
    <property type="evidence" value="ECO:0007669"/>
    <property type="project" value="UniProtKB-KW"/>
</dbReference>
<gene>
    <name evidence="2" type="ORF">GCM10009821_08820</name>
</gene>
<evidence type="ECO:0000313" key="2">
    <source>
        <dbReference type="EMBL" id="GAA2072886.1"/>
    </source>
</evidence>
<accession>A0ABN2VU96</accession>
<name>A0ABN2VU96_9ACTN</name>
<dbReference type="RefSeq" id="WP_344324929.1">
    <property type="nucleotide sequence ID" value="NZ_BAAAPY010000002.1"/>
</dbReference>
<dbReference type="Gene3D" id="3.40.50.1820">
    <property type="entry name" value="alpha/beta hydrolase"/>
    <property type="match status" value="1"/>
</dbReference>
<keyword evidence="2" id="KW-0378">Hydrolase</keyword>
<feature type="domain" description="AB hydrolase-1" evidence="1">
    <location>
        <begin position="40"/>
        <end position="276"/>
    </location>
</feature>